<dbReference type="InterPro" id="IPR002156">
    <property type="entry name" value="RNaseH_domain"/>
</dbReference>
<accession>A0ABT8T6W3</accession>
<evidence type="ECO:0000256" key="4">
    <source>
        <dbReference type="ARBA" id="ARBA00012180"/>
    </source>
</evidence>
<evidence type="ECO:0000256" key="3">
    <source>
        <dbReference type="ARBA" id="ARBA00011245"/>
    </source>
</evidence>
<evidence type="ECO:0000313" key="13">
    <source>
        <dbReference type="Proteomes" id="UP001171111"/>
    </source>
</evidence>
<dbReference type="RefSeq" id="WP_273932645.1">
    <property type="nucleotide sequence ID" value="NZ_JAQSLK010000004.1"/>
</dbReference>
<feature type="binding site" evidence="10">
    <location>
        <position position="9"/>
    </location>
    <ligand>
        <name>Mg(2+)</name>
        <dbReference type="ChEBI" id="CHEBI:18420"/>
        <label>1</label>
    </ligand>
</feature>
<dbReference type="PANTHER" id="PTHR10642">
    <property type="entry name" value="RIBONUCLEASE H1"/>
    <property type="match status" value="1"/>
</dbReference>
<comment type="function">
    <text evidence="10">Endonuclease that specifically degrades the RNA of RNA-DNA hybrids.</text>
</comment>
<comment type="similarity">
    <text evidence="2 10">Belongs to the RNase H family.</text>
</comment>
<dbReference type="Pfam" id="PF00075">
    <property type="entry name" value="RNase_H"/>
    <property type="match status" value="1"/>
</dbReference>
<keyword evidence="6 10" id="KW-0479">Metal-binding</keyword>
<comment type="subcellular location">
    <subcellularLocation>
        <location evidence="10">Cytoplasm</location>
    </subcellularLocation>
</comment>
<dbReference type="SUPFAM" id="SSF53098">
    <property type="entry name" value="Ribonuclease H-like"/>
    <property type="match status" value="1"/>
</dbReference>
<comment type="catalytic activity">
    <reaction evidence="1 10">
        <text>Endonucleolytic cleavage to 5'-phosphomonoester.</text>
        <dbReference type="EC" id="3.1.26.4"/>
    </reaction>
</comment>
<comment type="subunit">
    <text evidence="3 10">Monomer.</text>
</comment>
<dbReference type="InterPro" id="IPR012337">
    <property type="entry name" value="RNaseH-like_sf"/>
</dbReference>
<dbReference type="GO" id="GO:0004523">
    <property type="term" value="F:RNA-DNA hybrid ribonuclease activity"/>
    <property type="evidence" value="ECO:0007669"/>
    <property type="project" value="UniProtKB-EC"/>
</dbReference>
<sequence length="144" mass="16042">MKKVQIFCDGSCLGNPGNGGWAYILRYKEHEKKASGAKANTTNNQMELSAAINALKALKESCEVELFTDSSYTAKGINEWLAKWQKNGFKTASKQPIKNQELWQELAKLLAFHKVKAQWVKGHAGHAENELCDQMAKSEALSLK</sequence>
<feature type="binding site" evidence="10">
    <location>
        <position position="47"/>
    </location>
    <ligand>
        <name>Mg(2+)</name>
        <dbReference type="ChEBI" id="CHEBI:18420"/>
        <label>1</label>
    </ligand>
</feature>
<dbReference type="NCBIfam" id="NF001236">
    <property type="entry name" value="PRK00203.1"/>
    <property type="match status" value="1"/>
</dbReference>
<dbReference type="Proteomes" id="UP001171111">
    <property type="component" value="Unassembled WGS sequence"/>
</dbReference>
<evidence type="ECO:0000256" key="6">
    <source>
        <dbReference type="ARBA" id="ARBA00022723"/>
    </source>
</evidence>
<evidence type="ECO:0000256" key="9">
    <source>
        <dbReference type="ARBA" id="ARBA00022842"/>
    </source>
</evidence>
<feature type="binding site" evidence="10">
    <location>
        <position position="133"/>
    </location>
    <ligand>
        <name>Mg(2+)</name>
        <dbReference type="ChEBI" id="CHEBI:18420"/>
        <label>2</label>
    </ligand>
</feature>
<keyword evidence="5 10" id="KW-0540">Nuclease</keyword>
<reference evidence="12 13" key="1">
    <citation type="submission" date="2023-06" db="EMBL/GenBank/DDBJ databases">
        <title>Campylobacter magnum sp. nov., isolated from cecal contents of domestic pigs (Sus scrofa domesticus).</title>
        <authorList>
            <person name="Papic B."/>
            <person name="Gruntar I."/>
        </authorList>
    </citation>
    <scope>NUCLEOTIDE SEQUENCE [LARGE SCALE GENOMIC DNA]</scope>
    <source>
        <strain evidence="13">34484-21</strain>
    </source>
</reference>
<dbReference type="PANTHER" id="PTHR10642:SF26">
    <property type="entry name" value="RIBONUCLEASE H1"/>
    <property type="match status" value="1"/>
</dbReference>
<dbReference type="HAMAP" id="MF_00042">
    <property type="entry name" value="RNase_H"/>
    <property type="match status" value="1"/>
</dbReference>
<dbReference type="CDD" id="cd09278">
    <property type="entry name" value="RNase_HI_prokaryote_like"/>
    <property type="match status" value="1"/>
</dbReference>
<dbReference type="InterPro" id="IPR036397">
    <property type="entry name" value="RNaseH_sf"/>
</dbReference>
<evidence type="ECO:0000313" key="12">
    <source>
        <dbReference type="EMBL" id="MDO2408909.1"/>
    </source>
</evidence>
<dbReference type="EC" id="3.1.26.4" evidence="4 10"/>
<dbReference type="InterPro" id="IPR050092">
    <property type="entry name" value="RNase_H"/>
</dbReference>
<keyword evidence="9 10" id="KW-0460">Magnesium</keyword>
<feature type="domain" description="RNase H type-1" evidence="11">
    <location>
        <begin position="1"/>
        <end position="141"/>
    </location>
</feature>
<dbReference type="InterPro" id="IPR022892">
    <property type="entry name" value="RNaseHI"/>
</dbReference>
<keyword evidence="13" id="KW-1185">Reference proteome</keyword>
<evidence type="ECO:0000256" key="10">
    <source>
        <dbReference type="HAMAP-Rule" id="MF_00042"/>
    </source>
</evidence>
<evidence type="ECO:0000256" key="5">
    <source>
        <dbReference type="ARBA" id="ARBA00022722"/>
    </source>
</evidence>
<comment type="caution">
    <text evidence="12">The sequence shown here is derived from an EMBL/GenBank/DDBJ whole genome shotgun (WGS) entry which is preliminary data.</text>
</comment>
<evidence type="ECO:0000256" key="2">
    <source>
        <dbReference type="ARBA" id="ARBA00005300"/>
    </source>
</evidence>
<feature type="binding site" evidence="10">
    <location>
        <position position="69"/>
    </location>
    <ligand>
        <name>Mg(2+)</name>
        <dbReference type="ChEBI" id="CHEBI:18420"/>
        <label>1</label>
    </ligand>
</feature>
<dbReference type="EMBL" id="JAULJQ010000002">
    <property type="protein sequence ID" value="MDO2408909.1"/>
    <property type="molecule type" value="Genomic_DNA"/>
</dbReference>
<evidence type="ECO:0000259" key="11">
    <source>
        <dbReference type="PROSITE" id="PS50879"/>
    </source>
</evidence>
<organism evidence="12 13">
    <name type="scientific">Campylobacter magnus</name>
    <dbReference type="NCBI Taxonomy" id="3026462"/>
    <lineage>
        <taxon>Bacteria</taxon>
        <taxon>Pseudomonadati</taxon>
        <taxon>Campylobacterota</taxon>
        <taxon>Epsilonproteobacteria</taxon>
        <taxon>Campylobacterales</taxon>
        <taxon>Campylobacteraceae</taxon>
        <taxon>Campylobacter</taxon>
    </lineage>
</organism>
<dbReference type="PROSITE" id="PS50879">
    <property type="entry name" value="RNASE_H_1"/>
    <property type="match status" value="1"/>
</dbReference>
<keyword evidence="8 10" id="KW-0378">Hydrolase</keyword>
<protein>
    <recommendedName>
        <fullName evidence="4 10">Ribonuclease H</fullName>
        <shortName evidence="10">RNase H</shortName>
        <ecNumber evidence="4 10">3.1.26.4</ecNumber>
    </recommendedName>
</protein>
<name>A0ABT8T6W3_9BACT</name>
<evidence type="ECO:0000256" key="7">
    <source>
        <dbReference type="ARBA" id="ARBA00022759"/>
    </source>
</evidence>
<evidence type="ECO:0000256" key="8">
    <source>
        <dbReference type="ARBA" id="ARBA00022801"/>
    </source>
</evidence>
<keyword evidence="7 10" id="KW-0255">Endonuclease</keyword>
<evidence type="ECO:0000256" key="1">
    <source>
        <dbReference type="ARBA" id="ARBA00000077"/>
    </source>
</evidence>
<gene>
    <name evidence="10 12" type="primary">rnhA</name>
    <name evidence="12" type="ORF">Q2362_02190</name>
</gene>
<dbReference type="Gene3D" id="3.30.420.10">
    <property type="entry name" value="Ribonuclease H-like superfamily/Ribonuclease H"/>
    <property type="match status" value="1"/>
</dbReference>
<keyword evidence="10" id="KW-0963">Cytoplasm</keyword>
<proteinExistence type="inferred from homology"/>
<comment type="cofactor">
    <cofactor evidence="10">
        <name>Mg(2+)</name>
        <dbReference type="ChEBI" id="CHEBI:18420"/>
    </cofactor>
    <text evidence="10">Binds 1 Mg(2+) ion per subunit. May bind a second metal ion at a regulatory site, or after substrate binding.</text>
</comment>
<feature type="binding site" evidence="10">
    <location>
        <position position="9"/>
    </location>
    <ligand>
        <name>Mg(2+)</name>
        <dbReference type="ChEBI" id="CHEBI:18420"/>
        <label>2</label>
    </ligand>
</feature>